<gene>
    <name evidence="3" type="ORF">J3R30DRAFT_305195</name>
</gene>
<dbReference type="OrthoDB" id="3221235at2759"/>
<feature type="transmembrane region" description="Helical" evidence="2">
    <location>
        <begin position="602"/>
        <end position="620"/>
    </location>
</feature>
<evidence type="ECO:0000256" key="1">
    <source>
        <dbReference type="SAM" id="MobiDB-lite"/>
    </source>
</evidence>
<evidence type="ECO:0000313" key="3">
    <source>
        <dbReference type="EMBL" id="KAJ4476583.1"/>
    </source>
</evidence>
<proteinExistence type="predicted"/>
<sequence length="668" mass="76297">MSGKSPWDPLRLQSPYTSSLNSNYSASPEERLDLDALLSEPQQELSRLDSEISRTRTLLDDLLFRRHQVKNFMNAHRALMAPIRRLPAETLAEIFVHCLPTERFPTRSLEEAPLLLTRVCRGWRDIAISFPPLWNSLHVHIPSRLALDNEDLALRQRRVCEWIARSGALPLSLSLSIADIKAIHSDLQPLSQFLRTLMSFSPRFDGLVLNLGAEVYPLLEAVSPRTFPTLENLSISTPEHCSTDVLTMIPLVSFIPNMPRLQNLGINGFTLEQHLFSVCDWSNITELVLESTYGPLNLPFGQILIILSQTTKLQACRISIRAGSLPHIPLPVNLDSLHFLWIRFKESTTPPWEEVAVTIAESFRSMNCPSLKKLAVSWNKTQFASDPNYHLAFTSLLGSLHTLRLDFPVTCEALIQCLELAKNLTVLELVALEYAVRASPSPGHFRNYYTVQNPLFERLTSSHSSSELCPRLETFRLVVTEVDKFKYENVVRISTQTLVYLLQSRRADGHVLKLKVCDILIPPDPPISCTIMQTIRNLQHDGMHLRFLQLRLKPKGYYDSWYASDAPEEGIAYHSSKFPPFVIMLWTLAVTFRFLSTSKRRLSIICFDLSVILCLYYLYYSNCIRSMDPTLKISIDRGHLLQNVTLDLFVTSLYVTDISFSFLRFRFL</sequence>
<keyword evidence="2" id="KW-0812">Transmembrane</keyword>
<dbReference type="Gene3D" id="3.80.10.10">
    <property type="entry name" value="Ribonuclease Inhibitor"/>
    <property type="match status" value="1"/>
</dbReference>
<organism evidence="3 4">
    <name type="scientific">Lentinula aciculospora</name>
    <dbReference type="NCBI Taxonomy" id="153920"/>
    <lineage>
        <taxon>Eukaryota</taxon>
        <taxon>Fungi</taxon>
        <taxon>Dikarya</taxon>
        <taxon>Basidiomycota</taxon>
        <taxon>Agaricomycotina</taxon>
        <taxon>Agaricomycetes</taxon>
        <taxon>Agaricomycetidae</taxon>
        <taxon>Agaricales</taxon>
        <taxon>Marasmiineae</taxon>
        <taxon>Omphalotaceae</taxon>
        <taxon>Lentinula</taxon>
    </lineage>
</organism>
<keyword evidence="4" id="KW-1185">Reference proteome</keyword>
<comment type="caution">
    <text evidence="3">The sequence shown here is derived from an EMBL/GenBank/DDBJ whole genome shotgun (WGS) entry which is preliminary data.</text>
</comment>
<feature type="transmembrane region" description="Helical" evidence="2">
    <location>
        <begin position="578"/>
        <end position="595"/>
    </location>
</feature>
<feature type="compositionally biased region" description="Polar residues" evidence="1">
    <location>
        <begin position="14"/>
        <end position="26"/>
    </location>
</feature>
<evidence type="ECO:0008006" key="5">
    <source>
        <dbReference type="Google" id="ProtNLM"/>
    </source>
</evidence>
<protein>
    <recommendedName>
        <fullName evidence="5">F-box domain-containing protein</fullName>
    </recommendedName>
</protein>
<reference evidence="3" key="1">
    <citation type="submission" date="2022-08" db="EMBL/GenBank/DDBJ databases">
        <title>A Global Phylogenomic Analysis of the Shiitake Genus Lentinula.</title>
        <authorList>
            <consortium name="DOE Joint Genome Institute"/>
            <person name="Sierra-Patev S."/>
            <person name="Min B."/>
            <person name="Naranjo-Ortiz M."/>
            <person name="Looney B."/>
            <person name="Konkel Z."/>
            <person name="Slot J.C."/>
            <person name="Sakamoto Y."/>
            <person name="Steenwyk J.L."/>
            <person name="Rokas A."/>
            <person name="Carro J."/>
            <person name="Camarero S."/>
            <person name="Ferreira P."/>
            <person name="Molpeceres G."/>
            <person name="Ruiz-Duenas F.J."/>
            <person name="Serrano A."/>
            <person name="Henrissat B."/>
            <person name="Drula E."/>
            <person name="Hughes K.W."/>
            <person name="Mata J.L."/>
            <person name="Ishikawa N.K."/>
            <person name="Vargas-Isla R."/>
            <person name="Ushijima S."/>
            <person name="Smith C.A."/>
            <person name="Ahrendt S."/>
            <person name="Andreopoulos W."/>
            <person name="He G."/>
            <person name="Labutti K."/>
            <person name="Lipzen A."/>
            <person name="Ng V."/>
            <person name="Riley R."/>
            <person name="Sandor L."/>
            <person name="Barry K."/>
            <person name="Martinez A.T."/>
            <person name="Xiao Y."/>
            <person name="Gibbons J.G."/>
            <person name="Terashima K."/>
            <person name="Grigoriev I.V."/>
            <person name="Hibbett D.S."/>
        </authorList>
    </citation>
    <scope>NUCLEOTIDE SEQUENCE</scope>
    <source>
        <strain evidence="3">JLM2183</strain>
    </source>
</reference>
<feature type="transmembrane region" description="Helical" evidence="2">
    <location>
        <begin position="640"/>
        <end position="663"/>
    </location>
</feature>
<keyword evidence="2" id="KW-0472">Membrane</keyword>
<accession>A0A9W9A837</accession>
<dbReference type="SUPFAM" id="SSF52047">
    <property type="entry name" value="RNI-like"/>
    <property type="match status" value="1"/>
</dbReference>
<evidence type="ECO:0000313" key="4">
    <source>
        <dbReference type="Proteomes" id="UP001150266"/>
    </source>
</evidence>
<dbReference type="AlphaFoldDB" id="A0A9W9A837"/>
<evidence type="ECO:0000256" key="2">
    <source>
        <dbReference type="SAM" id="Phobius"/>
    </source>
</evidence>
<feature type="region of interest" description="Disordered" evidence="1">
    <location>
        <begin position="1"/>
        <end position="26"/>
    </location>
</feature>
<dbReference type="EMBL" id="JAOTPV010000011">
    <property type="protein sequence ID" value="KAJ4476583.1"/>
    <property type="molecule type" value="Genomic_DNA"/>
</dbReference>
<dbReference type="Proteomes" id="UP001150266">
    <property type="component" value="Unassembled WGS sequence"/>
</dbReference>
<dbReference type="InterPro" id="IPR032675">
    <property type="entry name" value="LRR_dom_sf"/>
</dbReference>
<name>A0A9W9A837_9AGAR</name>
<keyword evidence="2" id="KW-1133">Transmembrane helix</keyword>